<dbReference type="EMBL" id="RSAS01000889">
    <property type="protein sequence ID" value="RRR66045.1"/>
    <property type="molecule type" value="Genomic_DNA"/>
</dbReference>
<proteinExistence type="predicted"/>
<dbReference type="Proteomes" id="UP000280307">
    <property type="component" value="Unassembled WGS sequence"/>
</dbReference>
<protein>
    <submittedName>
        <fullName evidence="1">Uncharacterized protein</fullName>
    </submittedName>
</protein>
<evidence type="ECO:0000313" key="1">
    <source>
        <dbReference type="EMBL" id="RRR66045.1"/>
    </source>
</evidence>
<comment type="caution">
    <text evidence="1">The sequence shown here is derived from an EMBL/GenBank/DDBJ whole genome shotgun (WGS) entry which is preliminary data.</text>
</comment>
<accession>A0A426TRG5</accession>
<evidence type="ECO:0000313" key="2">
    <source>
        <dbReference type="Proteomes" id="UP000280307"/>
    </source>
</evidence>
<feature type="non-terminal residue" evidence="1">
    <location>
        <position position="1"/>
    </location>
</feature>
<reference evidence="1 2" key="1">
    <citation type="submission" date="2018-12" db="EMBL/GenBank/DDBJ databases">
        <title>Genome Sequence of Candidatus Viridilinea halotolerans isolated from saline sulfide-rich spring.</title>
        <authorList>
            <person name="Grouzdev D.S."/>
            <person name="Burganskaya E.I."/>
            <person name="Krutkina M.S."/>
            <person name="Sukhacheva M.V."/>
            <person name="Gorlenko V.M."/>
        </authorList>
    </citation>
    <scope>NUCLEOTIDE SEQUENCE [LARGE SCALE GENOMIC DNA]</scope>
    <source>
        <strain evidence="1">Chok-6</strain>
    </source>
</reference>
<name>A0A426TRG5_9CHLR</name>
<dbReference type="AlphaFoldDB" id="A0A426TRG5"/>
<organism evidence="1 2">
    <name type="scientific">Candidatus Viridilinea halotolerans</name>
    <dbReference type="NCBI Taxonomy" id="2491704"/>
    <lineage>
        <taxon>Bacteria</taxon>
        <taxon>Bacillati</taxon>
        <taxon>Chloroflexota</taxon>
        <taxon>Chloroflexia</taxon>
        <taxon>Chloroflexales</taxon>
        <taxon>Chloroflexineae</taxon>
        <taxon>Oscillochloridaceae</taxon>
        <taxon>Candidatus Viridilinea</taxon>
    </lineage>
</organism>
<gene>
    <name evidence="1" type="ORF">EI684_21500</name>
</gene>
<sequence length="67" mass="7545">RIEMPCSAIGYRLSAIGYQLSAIGYRLSALVSRPPDTRFEHQTADALLFERSTAPTQQQRLPPSHWS</sequence>